<accession>A0A099KT12</accession>
<dbReference type="PATRIC" id="fig|28229.3.peg.2349"/>
<organism evidence="1 2">
    <name type="scientific">Colwellia psychrerythraea</name>
    <name type="common">Vibrio psychroerythus</name>
    <dbReference type="NCBI Taxonomy" id="28229"/>
    <lineage>
        <taxon>Bacteria</taxon>
        <taxon>Pseudomonadati</taxon>
        <taxon>Pseudomonadota</taxon>
        <taxon>Gammaproteobacteria</taxon>
        <taxon>Alteromonadales</taxon>
        <taxon>Colwelliaceae</taxon>
        <taxon>Colwellia</taxon>
    </lineage>
</organism>
<comment type="caution">
    <text evidence="1">The sequence shown here is derived from an EMBL/GenBank/DDBJ whole genome shotgun (WGS) entry which is preliminary data.</text>
</comment>
<dbReference type="Proteomes" id="UP000029868">
    <property type="component" value="Unassembled WGS sequence"/>
</dbReference>
<sequence>MLSYNPQHTSCGYTCKWNLAKLVDSVQLIFVASELDKSSHGYGKFVNEIELALRAFSKKFDVVAKQEEMMVRLHQHVGFQLAYAGLSNTLSNTLYLLISS</sequence>
<evidence type="ECO:0000313" key="2">
    <source>
        <dbReference type="Proteomes" id="UP000029868"/>
    </source>
</evidence>
<reference evidence="1 2" key="1">
    <citation type="submission" date="2014-08" db="EMBL/GenBank/DDBJ databases">
        <title>Genomic and Phenotypic Diversity of Colwellia psychrerythraea strains from Disparate Marine Basins.</title>
        <authorList>
            <person name="Techtmann S.M."/>
            <person name="Stelling S.C."/>
            <person name="Utturkar S.M."/>
            <person name="Alshibli N."/>
            <person name="Harris A."/>
            <person name="Brown S.D."/>
            <person name="Hazen T.C."/>
        </authorList>
    </citation>
    <scope>NUCLEOTIDE SEQUENCE [LARGE SCALE GENOMIC DNA]</scope>
    <source>
        <strain evidence="1 2">GAB14E</strain>
    </source>
</reference>
<dbReference type="EMBL" id="JQEC01000029">
    <property type="protein sequence ID" value="KGJ92808.1"/>
    <property type="molecule type" value="Genomic_DNA"/>
</dbReference>
<dbReference type="InterPro" id="IPR021433">
    <property type="entry name" value="DUF3083"/>
</dbReference>
<dbReference type="Pfam" id="PF11281">
    <property type="entry name" value="DUF3083"/>
    <property type="match status" value="1"/>
</dbReference>
<protein>
    <submittedName>
        <fullName evidence="1">Uncharacterized protein</fullName>
    </submittedName>
</protein>
<evidence type="ECO:0000313" key="1">
    <source>
        <dbReference type="EMBL" id="KGJ92808.1"/>
    </source>
</evidence>
<gene>
    <name evidence="1" type="ORF">GAB14E_2724</name>
</gene>
<dbReference type="AlphaFoldDB" id="A0A099KT12"/>
<name>A0A099KT12_COLPS</name>
<dbReference type="RefSeq" id="WP_033082389.1">
    <property type="nucleotide sequence ID" value="NZ_JQEC01000029.1"/>
</dbReference>
<proteinExistence type="predicted"/>